<dbReference type="Gene3D" id="3.40.50.2300">
    <property type="match status" value="1"/>
</dbReference>
<dbReference type="AlphaFoldDB" id="A0A6J6SYY6"/>
<dbReference type="InterPro" id="IPR008327">
    <property type="entry name" value="Sig_transdc_resp-reg_antiterm"/>
</dbReference>
<dbReference type="Gene3D" id="1.10.10.10">
    <property type="entry name" value="Winged helix-like DNA-binding domain superfamily/Winged helix DNA-binding domain"/>
    <property type="match status" value="1"/>
</dbReference>
<evidence type="ECO:0000259" key="2">
    <source>
        <dbReference type="PROSITE" id="PS50921"/>
    </source>
</evidence>
<proteinExistence type="predicted"/>
<feature type="domain" description="Response regulatory" evidence="1">
    <location>
        <begin position="12"/>
        <end position="126"/>
    </location>
</feature>
<dbReference type="InterPro" id="IPR036388">
    <property type="entry name" value="WH-like_DNA-bd_sf"/>
</dbReference>
<dbReference type="SMART" id="SM01012">
    <property type="entry name" value="ANTAR"/>
    <property type="match status" value="1"/>
</dbReference>
<accession>A0A6J6SYY6</accession>
<feature type="domain" description="ANTAR" evidence="2">
    <location>
        <begin position="132"/>
        <end position="193"/>
    </location>
</feature>
<dbReference type="Pfam" id="PF03861">
    <property type="entry name" value="ANTAR"/>
    <property type="match status" value="1"/>
</dbReference>
<organism evidence="3">
    <name type="scientific">freshwater metagenome</name>
    <dbReference type="NCBI Taxonomy" id="449393"/>
    <lineage>
        <taxon>unclassified sequences</taxon>
        <taxon>metagenomes</taxon>
        <taxon>ecological metagenomes</taxon>
    </lineage>
</organism>
<dbReference type="PROSITE" id="PS50921">
    <property type="entry name" value="ANTAR"/>
    <property type="match status" value="1"/>
</dbReference>
<dbReference type="EMBL" id="CAEZZA010000023">
    <property type="protein sequence ID" value="CAB4739913.1"/>
    <property type="molecule type" value="Genomic_DNA"/>
</dbReference>
<dbReference type="InterPro" id="IPR011006">
    <property type="entry name" value="CheY-like_superfamily"/>
</dbReference>
<protein>
    <submittedName>
        <fullName evidence="3">Unannotated protein</fullName>
    </submittedName>
</protein>
<dbReference type="SUPFAM" id="SSF52172">
    <property type="entry name" value="CheY-like"/>
    <property type="match status" value="1"/>
</dbReference>
<name>A0A6J6SYY6_9ZZZZ</name>
<dbReference type="PANTHER" id="PTHR43367">
    <property type="match status" value="1"/>
</dbReference>
<dbReference type="SMART" id="SM00448">
    <property type="entry name" value="REC"/>
    <property type="match status" value="1"/>
</dbReference>
<reference evidence="3" key="1">
    <citation type="submission" date="2020-05" db="EMBL/GenBank/DDBJ databases">
        <authorList>
            <person name="Chiriac C."/>
            <person name="Salcher M."/>
            <person name="Ghai R."/>
            <person name="Kavagutti S V."/>
        </authorList>
    </citation>
    <scope>NUCLEOTIDE SEQUENCE</scope>
</reference>
<dbReference type="PIRSF" id="PIRSF036382">
    <property type="entry name" value="RR_antiterm"/>
    <property type="match status" value="1"/>
</dbReference>
<dbReference type="PANTHER" id="PTHR43367:SF1">
    <property type="entry name" value="TWO-COMPONENT RESPONSE REGULATOR-LIKE APRR6-RELATED"/>
    <property type="match status" value="1"/>
</dbReference>
<dbReference type="GO" id="GO:0000160">
    <property type="term" value="P:phosphorelay signal transduction system"/>
    <property type="evidence" value="ECO:0007669"/>
    <property type="project" value="InterPro"/>
</dbReference>
<dbReference type="InterPro" id="IPR005561">
    <property type="entry name" value="ANTAR"/>
</dbReference>
<dbReference type="Pfam" id="PF00072">
    <property type="entry name" value="Response_reg"/>
    <property type="match status" value="1"/>
</dbReference>
<evidence type="ECO:0000259" key="1">
    <source>
        <dbReference type="PROSITE" id="PS50110"/>
    </source>
</evidence>
<dbReference type="InterPro" id="IPR001789">
    <property type="entry name" value="Sig_transdc_resp-reg_receiver"/>
</dbReference>
<sequence>MAVREVSLSPRTVVVAEDETLIRMDLVEMLGELGYEVVGQAGDGEQAVALARQLSPDVVFLDVAMPIRDGLSAAEEIVAAKLAPVVMVTAFSQAEVVAKAASAGALGYLVKPFGASDLTPAIELAIARWEQLQDLEAQVANLQERVAAREVVERAKMWLQSELGLTEAAAFTWLRRQATDGRLTIAEVASRVLADTENRGGKPAR</sequence>
<gene>
    <name evidence="3" type="ORF">UFOPK2809_00280</name>
</gene>
<evidence type="ECO:0000313" key="3">
    <source>
        <dbReference type="EMBL" id="CAB4739913.1"/>
    </source>
</evidence>
<dbReference type="PROSITE" id="PS50110">
    <property type="entry name" value="RESPONSE_REGULATORY"/>
    <property type="match status" value="1"/>
</dbReference>
<dbReference type="GO" id="GO:0003723">
    <property type="term" value="F:RNA binding"/>
    <property type="evidence" value="ECO:0007669"/>
    <property type="project" value="InterPro"/>
</dbReference>